<keyword evidence="2" id="KW-0813">Transport</keyword>
<feature type="chain" id="PRO_5045727796" evidence="4">
    <location>
        <begin position="29"/>
        <end position="449"/>
    </location>
</feature>
<dbReference type="PANTHER" id="PTHR30061">
    <property type="entry name" value="MALTOSE-BINDING PERIPLASMIC PROTEIN"/>
    <property type="match status" value="1"/>
</dbReference>
<comment type="caution">
    <text evidence="5">The sequence shown here is derived from an EMBL/GenBank/DDBJ whole genome shotgun (WGS) entry which is preliminary data.</text>
</comment>
<dbReference type="Proteomes" id="UP001447516">
    <property type="component" value="Unassembled WGS sequence"/>
</dbReference>
<feature type="signal peptide" evidence="4">
    <location>
        <begin position="1"/>
        <end position="28"/>
    </location>
</feature>
<protein>
    <submittedName>
        <fullName evidence="5">Extracellular solute-binding protein</fullName>
    </submittedName>
</protein>
<proteinExistence type="inferred from homology"/>
<reference evidence="5 6" key="1">
    <citation type="submission" date="2024-05" db="EMBL/GenBank/DDBJ databases">
        <title>Microbispora sp.ZYX-F-249.</title>
        <authorList>
            <person name="Xie H."/>
        </authorList>
    </citation>
    <scope>NUCLEOTIDE SEQUENCE [LARGE SCALE GENOMIC DNA]</scope>
    <source>
        <strain evidence="5 6">ZYX-F-249</strain>
    </source>
</reference>
<keyword evidence="3 4" id="KW-0732">Signal</keyword>
<evidence type="ECO:0000313" key="6">
    <source>
        <dbReference type="Proteomes" id="UP001447516"/>
    </source>
</evidence>
<organism evidence="5 6">
    <name type="scientific">Microbispora maris</name>
    <dbReference type="NCBI Taxonomy" id="3144104"/>
    <lineage>
        <taxon>Bacteria</taxon>
        <taxon>Bacillati</taxon>
        <taxon>Actinomycetota</taxon>
        <taxon>Actinomycetes</taxon>
        <taxon>Streptosporangiales</taxon>
        <taxon>Streptosporangiaceae</taxon>
        <taxon>Microbispora</taxon>
    </lineage>
</organism>
<evidence type="ECO:0000313" key="5">
    <source>
        <dbReference type="EMBL" id="MEN3537380.1"/>
    </source>
</evidence>
<dbReference type="PANTHER" id="PTHR30061:SF50">
    <property type="entry name" value="MALTOSE_MALTODEXTRIN-BINDING PERIPLASMIC PROTEIN"/>
    <property type="match status" value="1"/>
</dbReference>
<dbReference type="InterPro" id="IPR006059">
    <property type="entry name" value="SBP"/>
</dbReference>
<gene>
    <name evidence="5" type="ORF">AAH991_19870</name>
</gene>
<dbReference type="EMBL" id="JBDJAW010000015">
    <property type="protein sequence ID" value="MEN3537380.1"/>
    <property type="molecule type" value="Genomic_DNA"/>
</dbReference>
<accession>A0ABV0ARP4</accession>
<evidence type="ECO:0000256" key="1">
    <source>
        <dbReference type="ARBA" id="ARBA00008520"/>
    </source>
</evidence>
<name>A0ABV0ARP4_9ACTN</name>
<comment type="similarity">
    <text evidence="1">Belongs to the bacterial solute-binding protein 1 family.</text>
</comment>
<evidence type="ECO:0000256" key="3">
    <source>
        <dbReference type="ARBA" id="ARBA00022729"/>
    </source>
</evidence>
<keyword evidence="6" id="KW-1185">Reference proteome</keyword>
<dbReference type="RefSeq" id="WP_346227352.1">
    <property type="nucleotide sequence ID" value="NZ_JBDJAW010000015.1"/>
</dbReference>
<evidence type="ECO:0000256" key="2">
    <source>
        <dbReference type="ARBA" id="ARBA00022448"/>
    </source>
</evidence>
<evidence type="ECO:0000256" key="4">
    <source>
        <dbReference type="SAM" id="SignalP"/>
    </source>
</evidence>
<sequence length="449" mass="48672">MTPPVTPPVKRLLLVSAAAGLAALTACTAGTESGPPEVARSGAGHEPVTIEFWHGFSADNELKAFDETLAGFQKKFPWITVKATKAVQDGQILQSVRGGNPPDVALSFTTDSVAEFCKAGIFQDLNPYLKASGIDPAALFPKVIAEYTQYRGRRCVMPMLADAYGLYYNKALMKGHEPPKTMGELAGLARKLTVKDGKGEIKVAGFVPTSQMYENAPIHTGVMVGAKWTNPDGTSAIGSDPRWKTLMTWQKDLTDWYGYDELEKFRKSFGDEWSAENPFTTGKVAMAIDGEWRTAMLAADAPDLDYGTAPLPVADDQPQRYGAGYITGTVIGVPRGAKHPEAAWELVKYLTTDTGTLVTLSNAIRNVPSTLPALQSPDLKKDPRFQTFLDVFANPDSTTLPAHVNSVFNQQTLQEAQIKWESGRASDLDALLAEVDKKIDEKLRLTAGG</sequence>
<dbReference type="SUPFAM" id="SSF53850">
    <property type="entry name" value="Periplasmic binding protein-like II"/>
    <property type="match status" value="1"/>
</dbReference>
<dbReference type="Gene3D" id="3.40.190.10">
    <property type="entry name" value="Periplasmic binding protein-like II"/>
    <property type="match status" value="2"/>
</dbReference>
<dbReference type="Pfam" id="PF01547">
    <property type="entry name" value="SBP_bac_1"/>
    <property type="match status" value="1"/>
</dbReference>